<feature type="domain" description="PAC" evidence="8">
    <location>
        <begin position="472"/>
        <end position="525"/>
    </location>
</feature>
<dbReference type="SMART" id="SM00091">
    <property type="entry name" value="PAS"/>
    <property type="match status" value="4"/>
</dbReference>
<dbReference type="SUPFAM" id="SSF55785">
    <property type="entry name" value="PYP-like sensor domain (PAS domain)"/>
    <property type="match status" value="4"/>
</dbReference>
<dbReference type="InterPro" id="IPR000014">
    <property type="entry name" value="PAS"/>
</dbReference>
<dbReference type="InterPro" id="IPR052162">
    <property type="entry name" value="Sensor_kinase/Photoreceptor"/>
</dbReference>
<feature type="domain" description="PAS" evidence="7">
    <location>
        <begin position="147"/>
        <end position="218"/>
    </location>
</feature>
<dbReference type="InterPro" id="IPR003594">
    <property type="entry name" value="HATPase_dom"/>
</dbReference>
<dbReference type="GO" id="GO:0000155">
    <property type="term" value="F:phosphorelay sensor kinase activity"/>
    <property type="evidence" value="ECO:0007669"/>
    <property type="project" value="InterPro"/>
</dbReference>
<feature type="domain" description="PAC" evidence="8">
    <location>
        <begin position="223"/>
        <end position="276"/>
    </location>
</feature>
<accession>A0A1M4ZUY1</accession>
<dbReference type="PANTHER" id="PTHR43304:SF1">
    <property type="entry name" value="PAC DOMAIN-CONTAINING PROTEIN"/>
    <property type="match status" value="1"/>
</dbReference>
<keyword evidence="3" id="KW-0597">Phosphoprotein</keyword>
<dbReference type="SMART" id="SM00387">
    <property type="entry name" value="HATPase_c"/>
    <property type="match status" value="1"/>
</dbReference>
<evidence type="ECO:0000313" key="10">
    <source>
        <dbReference type="Proteomes" id="UP000184048"/>
    </source>
</evidence>
<dbReference type="SMART" id="SM00086">
    <property type="entry name" value="PAC"/>
    <property type="match status" value="4"/>
</dbReference>
<dbReference type="InterPro" id="IPR001610">
    <property type="entry name" value="PAC"/>
</dbReference>
<reference evidence="9 10" key="1">
    <citation type="submission" date="2016-11" db="EMBL/GenBank/DDBJ databases">
        <authorList>
            <person name="Jaros S."/>
            <person name="Januszkiewicz K."/>
            <person name="Wedrychowicz H."/>
        </authorList>
    </citation>
    <scope>NUCLEOTIDE SEQUENCE [LARGE SCALE GENOMIC DNA]</scope>
    <source>
        <strain evidence="9 10">DSM 18119</strain>
    </source>
</reference>
<evidence type="ECO:0000256" key="4">
    <source>
        <dbReference type="ARBA" id="ARBA00022679"/>
    </source>
</evidence>
<dbReference type="PROSITE" id="PS50113">
    <property type="entry name" value="PAC"/>
    <property type="match status" value="4"/>
</dbReference>
<dbReference type="Gene3D" id="3.30.450.20">
    <property type="entry name" value="PAS domain"/>
    <property type="match status" value="4"/>
</dbReference>
<dbReference type="InterPro" id="IPR036097">
    <property type="entry name" value="HisK_dim/P_sf"/>
</dbReference>
<dbReference type="Pfam" id="PF08447">
    <property type="entry name" value="PAS_3"/>
    <property type="match status" value="3"/>
</dbReference>
<gene>
    <name evidence="9" type="ORF">SAMN02745131_02091</name>
</gene>
<dbReference type="Pfam" id="PF02518">
    <property type="entry name" value="HATPase_c"/>
    <property type="match status" value="1"/>
</dbReference>
<evidence type="ECO:0000259" key="6">
    <source>
        <dbReference type="PROSITE" id="PS50109"/>
    </source>
</evidence>
<organism evidence="9 10">
    <name type="scientific">Flavisolibacter ginsengisoli DSM 18119</name>
    <dbReference type="NCBI Taxonomy" id="1121884"/>
    <lineage>
        <taxon>Bacteria</taxon>
        <taxon>Pseudomonadati</taxon>
        <taxon>Bacteroidota</taxon>
        <taxon>Chitinophagia</taxon>
        <taxon>Chitinophagales</taxon>
        <taxon>Chitinophagaceae</taxon>
        <taxon>Flavisolibacter</taxon>
    </lineage>
</organism>
<evidence type="ECO:0000256" key="5">
    <source>
        <dbReference type="ARBA" id="ARBA00022777"/>
    </source>
</evidence>
<dbReference type="Proteomes" id="UP000184048">
    <property type="component" value="Unassembled WGS sequence"/>
</dbReference>
<dbReference type="SMART" id="SM00388">
    <property type="entry name" value="HisKA"/>
    <property type="match status" value="1"/>
</dbReference>
<dbReference type="NCBIfam" id="TIGR00229">
    <property type="entry name" value="sensory_box"/>
    <property type="match status" value="4"/>
</dbReference>
<dbReference type="PRINTS" id="PR00344">
    <property type="entry name" value="BCTRLSENSOR"/>
</dbReference>
<evidence type="ECO:0000259" key="7">
    <source>
        <dbReference type="PROSITE" id="PS50112"/>
    </source>
</evidence>
<evidence type="ECO:0000256" key="2">
    <source>
        <dbReference type="ARBA" id="ARBA00012438"/>
    </source>
</evidence>
<evidence type="ECO:0000256" key="1">
    <source>
        <dbReference type="ARBA" id="ARBA00000085"/>
    </source>
</evidence>
<dbReference type="InterPro" id="IPR000700">
    <property type="entry name" value="PAS-assoc_C"/>
</dbReference>
<dbReference type="SUPFAM" id="SSF55874">
    <property type="entry name" value="ATPase domain of HSP90 chaperone/DNA topoisomerase II/histidine kinase"/>
    <property type="match status" value="1"/>
</dbReference>
<dbReference type="EMBL" id="FQUU01000007">
    <property type="protein sequence ID" value="SHF21838.1"/>
    <property type="molecule type" value="Genomic_DNA"/>
</dbReference>
<dbReference type="PROSITE" id="PS50112">
    <property type="entry name" value="PAS"/>
    <property type="match status" value="4"/>
</dbReference>
<feature type="domain" description="Histidine kinase" evidence="6">
    <location>
        <begin position="561"/>
        <end position="789"/>
    </location>
</feature>
<dbReference type="PROSITE" id="PS50109">
    <property type="entry name" value="HIS_KIN"/>
    <property type="match status" value="1"/>
</dbReference>
<dbReference type="SUPFAM" id="SSF47384">
    <property type="entry name" value="Homodimeric domain of signal transducing histidine kinase"/>
    <property type="match status" value="1"/>
</dbReference>
<dbReference type="RefSeq" id="WP_072835277.1">
    <property type="nucleotide sequence ID" value="NZ_FQUU01000007.1"/>
</dbReference>
<dbReference type="FunFam" id="3.30.450.20:FF:000099">
    <property type="entry name" value="Sensory box sensor histidine kinase"/>
    <property type="match status" value="2"/>
</dbReference>
<dbReference type="InterPro" id="IPR003661">
    <property type="entry name" value="HisK_dim/P_dom"/>
</dbReference>
<proteinExistence type="predicted"/>
<dbReference type="AlphaFoldDB" id="A0A1M4ZUY1"/>
<dbReference type="InterPro" id="IPR035965">
    <property type="entry name" value="PAS-like_dom_sf"/>
</dbReference>
<feature type="domain" description="PAS" evidence="7">
    <location>
        <begin position="21"/>
        <end position="91"/>
    </location>
</feature>
<evidence type="ECO:0000259" key="8">
    <source>
        <dbReference type="PROSITE" id="PS50113"/>
    </source>
</evidence>
<dbReference type="InterPro" id="IPR013655">
    <property type="entry name" value="PAS_fold_3"/>
</dbReference>
<dbReference type="Gene3D" id="1.10.287.130">
    <property type="match status" value="1"/>
</dbReference>
<feature type="domain" description="PAS" evidence="7">
    <location>
        <begin position="273"/>
        <end position="335"/>
    </location>
</feature>
<evidence type="ECO:0000256" key="3">
    <source>
        <dbReference type="ARBA" id="ARBA00022553"/>
    </source>
</evidence>
<dbReference type="EC" id="2.7.13.3" evidence="2"/>
<dbReference type="InterPro" id="IPR005467">
    <property type="entry name" value="His_kinase_dom"/>
</dbReference>
<name>A0A1M4ZUY1_9BACT</name>
<dbReference type="STRING" id="1121884.SAMN02745131_02091"/>
<sequence>MSSFFPVTDHYIDKENDNIDPMDQINLLADAMPQLVWIAKPNGEVVYYNNRVSDFSGAYKDESGKWSWEGLLHPDDKIPTEQAWTEAIRTGGIYEKEHRVKMKDGSYCWHLSRAFPQKDQHGNILRWMGTATDIDEQKQVEQKIKEAEERWRTALESTEMGTWEYDPTHKTFFLSDVAKKIRGIGPEFDKPFEIHRETIFPEDVQMVIDAMEDALKKGEENVFQVAYRVYKKGHEELYWIRSIGKVICDKDKKPQRVIGIMQDITAQKAAEEKLQYLATLTQNIADAVIGTDLEQKITNWNKGAEDLYGWKKEEIMGKNADVLLQTEFISQGDRETWEYEFNTTGHWDGEVHQKHKDGHQLIIMVSVARMKDAKGVYIGAVAVNKDVTEQRKAAQLLKESESRFRVLTNTIPQIVWVSSAEGHMEYLNDQWYRSTGQPVSEALQNRIEMMHPGDVQIMSEKWEKALREGRPFIAEYRLKNRVTGNYRWFFCNIQPLRNDEGKILKWIGASTDIQHFKDISVLLEQQVQERTLELEKLNKTLLDKAEELRRSNEDLQQFAHVASHDLKEPLRKIKTYGSRLVEEYGDMLPAKAKSYLDKMESAATRMNSMIDGVLGYSMLGATEQVIETIDLNDLLDNIQNDLEILVEQKQAIIEYENLPAIEGSSILLYQLFYNLINNSLKFSVSGIQPRICISCSDYNVAQVKENSPLKPGIQYQRISVSDNGIGFEQAYAQKIFKTFTRLNAKDKYEGTGLGLSLCKKIVERHNGTIEAEGKLNEGAVFIIVLPQQQPIKYA</sequence>
<feature type="domain" description="PAC" evidence="8">
    <location>
        <begin position="94"/>
        <end position="146"/>
    </location>
</feature>
<feature type="domain" description="PAC" evidence="8">
    <location>
        <begin position="347"/>
        <end position="399"/>
    </location>
</feature>
<dbReference type="Pfam" id="PF13426">
    <property type="entry name" value="PAS_9"/>
    <property type="match status" value="1"/>
</dbReference>
<dbReference type="Gene3D" id="3.30.565.10">
    <property type="entry name" value="Histidine kinase-like ATPase, C-terminal domain"/>
    <property type="match status" value="1"/>
</dbReference>
<protein>
    <recommendedName>
        <fullName evidence="2">histidine kinase</fullName>
        <ecNumber evidence="2">2.7.13.3</ecNumber>
    </recommendedName>
</protein>
<evidence type="ECO:0000313" key="9">
    <source>
        <dbReference type="EMBL" id="SHF21838.1"/>
    </source>
</evidence>
<feature type="domain" description="PAS" evidence="7">
    <location>
        <begin position="400"/>
        <end position="469"/>
    </location>
</feature>
<dbReference type="PANTHER" id="PTHR43304">
    <property type="entry name" value="PHYTOCHROME-LIKE PROTEIN CPH1"/>
    <property type="match status" value="1"/>
</dbReference>
<dbReference type="Pfam" id="PF00512">
    <property type="entry name" value="HisKA"/>
    <property type="match status" value="1"/>
</dbReference>
<dbReference type="InterPro" id="IPR036890">
    <property type="entry name" value="HATPase_C_sf"/>
</dbReference>
<keyword evidence="5 9" id="KW-0418">Kinase</keyword>
<keyword evidence="4" id="KW-0808">Transferase</keyword>
<dbReference type="OrthoDB" id="607558at2"/>
<dbReference type="InterPro" id="IPR004358">
    <property type="entry name" value="Sig_transdc_His_kin-like_C"/>
</dbReference>
<dbReference type="CDD" id="cd00130">
    <property type="entry name" value="PAS"/>
    <property type="match status" value="4"/>
</dbReference>
<dbReference type="CDD" id="cd00082">
    <property type="entry name" value="HisKA"/>
    <property type="match status" value="1"/>
</dbReference>
<comment type="catalytic activity">
    <reaction evidence="1">
        <text>ATP + protein L-histidine = ADP + protein N-phospho-L-histidine.</text>
        <dbReference type="EC" id="2.7.13.3"/>
    </reaction>
</comment>
<keyword evidence="10" id="KW-1185">Reference proteome</keyword>